<dbReference type="AlphaFoldDB" id="H0EGP0"/>
<evidence type="ECO:0000256" key="1">
    <source>
        <dbReference type="SAM" id="MobiDB-lite"/>
    </source>
</evidence>
<protein>
    <submittedName>
        <fullName evidence="2">Uncharacterized protein</fullName>
    </submittedName>
</protein>
<feature type="compositionally biased region" description="Low complexity" evidence="1">
    <location>
        <begin position="26"/>
        <end position="41"/>
    </location>
</feature>
<dbReference type="InParanoid" id="H0EGP0"/>
<dbReference type="Proteomes" id="UP000005446">
    <property type="component" value="Unassembled WGS sequence"/>
</dbReference>
<dbReference type="EMBL" id="AGUE01000028">
    <property type="protein sequence ID" value="EHL02314.1"/>
    <property type="molecule type" value="Genomic_DNA"/>
</dbReference>
<gene>
    <name evidence="2" type="ORF">M7I_1659</name>
</gene>
<dbReference type="OrthoDB" id="2117972at2759"/>
<dbReference type="HOGENOM" id="CLU_1175533_0_0_1"/>
<evidence type="ECO:0000313" key="2">
    <source>
        <dbReference type="EMBL" id="EHL02314.1"/>
    </source>
</evidence>
<feature type="compositionally biased region" description="Basic and acidic residues" evidence="1">
    <location>
        <begin position="9"/>
        <end position="20"/>
    </location>
</feature>
<accession>H0EGP0</accession>
<organism evidence="2 3">
    <name type="scientific">Glarea lozoyensis (strain ATCC 74030 / MF5533)</name>
    <dbReference type="NCBI Taxonomy" id="1104152"/>
    <lineage>
        <taxon>Eukaryota</taxon>
        <taxon>Fungi</taxon>
        <taxon>Dikarya</taxon>
        <taxon>Ascomycota</taxon>
        <taxon>Pezizomycotina</taxon>
        <taxon>Leotiomycetes</taxon>
        <taxon>Helotiales</taxon>
        <taxon>Helotiaceae</taxon>
        <taxon>Glarea</taxon>
    </lineage>
</organism>
<sequence>MSETNSELESFRQKWREEVSARAQGSTKPSSQATSSRSASKGFRQTSKIHVPSATRLSKIGDEDEDEEIPTDRTGNARRQSNGEMGEASSLGGAEPQSALEHYEKAVERENEGSLGDSLNLYRKAFRELQDAHPAAVGQHPVKKGRWRLSNSNDDPDADLKDAERDVFVETEGATEKYMYRMQLSLRNAGKGSRNKKLVWQGYWNYNMLTDDTGVFTLRNDKAFFFSRVKSYGAGA</sequence>
<feature type="region of interest" description="Disordered" evidence="1">
    <location>
        <begin position="133"/>
        <end position="159"/>
    </location>
</feature>
<reference evidence="2 3" key="1">
    <citation type="journal article" date="2012" name="Eukaryot. Cell">
        <title>Genome sequence of the fungus Glarea lozoyensis: the first genome sequence of a species from the Helotiaceae family.</title>
        <authorList>
            <person name="Youssar L."/>
            <person name="Gruening B.A."/>
            <person name="Erxleben A."/>
            <person name="Guenther S."/>
            <person name="Huettel W."/>
        </authorList>
    </citation>
    <scope>NUCLEOTIDE SEQUENCE [LARGE SCALE GENOMIC DNA]</scope>
    <source>
        <strain evidence="3">ATCC 74030 / MF5533</strain>
    </source>
</reference>
<proteinExistence type="predicted"/>
<comment type="caution">
    <text evidence="2">The sequence shown here is derived from an EMBL/GenBank/DDBJ whole genome shotgun (WGS) entry which is preliminary data.</text>
</comment>
<name>H0EGP0_GLAL7</name>
<keyword evidence="3" id="KW-1185">Reference proteome</keyword>
<feature type="region of interest" description="Disordered" evidence="1">
    <location>
        <begin position="1"/>
        <end position="96"/>
    </location>
</feature>
<evidence type="ECO:0000313" key="3">
    <source>
        <dbReference type="Proteomes" id="UP000005446"/>
    </source>
</evidence>
<feature type="compositionally biased region" description="Polar residues" evidence="1">
    <location>
        <begin position="73"/>
        <end position="83"/>
    </location>
</feature>